<dbReference type="Pfam" id="PF00069">
    <property type="entry name" value="Pkinase"/>
    <property type="match status" value="1"/>
</dbReference>
<dbReference type="PROSITE" id="PS00108">
    <property type="entry name" value="PROTEIN_KINASE_ST"/>
    <property type="match status" value="1"/>
</dbReference>
<evidence type="ECO:0000256" key="1">
    <source>
        <dbReference type="ARBA" id="ARBA00022741"/>
    </source>
</evidence>
<feature type="compositionally biased region" description="Polar residues" evidence="4">
    <location>
        <begin position="786"/>
        <end position="795"/>
    </location>
</feature>
<dbReference type="AlphaFoldDB" id="A0A0D2HFZ1"/>
<feature type="compositionally biased region" description="Basic and acidic residues" evidence="4">
    <location>
        <begin position="533"/>
        <end position="550"/>
    </location>
</feature>
<feature type="region of interest" description="Disordered" evidence="4">
    <location>
        <begin position="757"/>
        <end position="807"/>
    </location>
</feature>
<protein>
    <recommendedName>
        <fullName evidence="5">Protein kinase domain-containing protein</fullName>
    </recommendedName>
</protein>
<dbReference type="GO" id="GO:0035556">
    <property type="term" value="P:intracellular signal transduction"/>
    <property type="evidence" value="ECO:0007669"/>
    <property type="project" value="TreeGrafter"/>
</dbReference>
<feature type="compositionally biased region" description="Polar residues" evidence="4">
    <location>
        <begin position="554"/>
        <end position="563"/>
    </location>
</feature>
<dbReference type="CDD" id="cd14008">
    <property type="entry name" value="STKc_LKB1_CaMKK"/>
    <property type="match status" value="1"/>
</dbReference>
<evidence type="ECO:0000259" key="5">
    <source>
        <dbReference type="PROSITE" id="PS50011"/>
    </source>
</evidence>
<sequence>MDIVASPTSTSAEEAGRFPISNISDQPRHRPQSHVNAVHEGANTNDDPSILNKPLMVKHLSSPEYNTPLRHHRRTPSAARQVKESLNARSEYVTSKDDGVAEHRINQYVIKQEIGRGSFGAVHLAIDQYGKEYAVKEFSKARLRKRAQSHILRKPLSQRRRGALQGFNSPLHRNIGNERELQASSIDLIKEEIAIMKKLNHPNLVSLIEVLDDPSEDSLYMVLEMCKKGVVMKVGLEERADPYPDHVCRYWFRDLILGIEYLHAQGVVHRDIKPDNCLVTEDDVLKVVDFGVSEMFEKDSEMLTAKSAGSPAFLPPELCVARHGDVSGRAADIWSMGVTLYCLKYGRIPFEKTNIFELYEAIKTEEPDLGDEVDEDFRDLMNRIFEKDPRKRIKMRELREHPWVTNKGTDKLLPEEENTSDLVEPPTEAEMNAAITKNMRNLMTVVKAVNKFKSLVGKDKPKGMTSILGDQEGAHFSQPPTTMPRDAGSLPPKSHSFNAFGQEYTKREPRIEDLTQDVNKLNVRPVPTLSIDDTTKSEEQKGAEQGREAGDSSGLLSQTMTNTDDSLSRVQTMADIEKLDPTKLPPFRSLKLHANTTDELGHRGHAHDPLEDQLYLYIGPSTFSGTSSCTDDDRTFVPADDDVPIVSESPGAADLDIYETAYRDEIERIMARAKEEKKEPNVYLTRRVDAKLLAISGLAGKWAAKGEEAKNQIKDYTQFSARKARVTEVSRALRQAAREEYERRRQEHREWIAAEKAERARAKEAEASKSSTPPPVGGAAEVEENTPLSPQSPGKHSSVWKGKAVDAGRQARTSLMGFVDMVKSKSRTRSKDEAG</sequence>
<dbReference type="RefSeq" id="XP_016618857.1">
    <property type="nucleotide sequence ID" value="XM_016764907.1"/>
</dbReference>
<feature type="domain" description="Protein kinase" evidence="5">
    <location>
        <begin position="108"/>
        <end position="404"/>
    </location>
</feature>
<dbReference type="EMBL" id="KN846989">
    <property type="protein sequence ID" value="KIW92188.1"/>
    <property type="molecule type" value="Genomic_DNA"/>
</dbReference>
<reference evidence="6" key="1">
    <citation type="submission" date="2015-01" db="EMBL/GenBank/DDBJ databases">
        <title>The Genome Sequence of Cladophialophora bantiana CBS 173.52.</title>
        <authorList>
            <consortium name="The Broad Institute Genomics Platform"/>
            <person name="Cuomo C."/>
            <person name="de Hoog S."/>
            <person name="Gorbushina A."/>
            <person name="Stielow B."/>
            <person name="Teixiera M."/>
            <person name="Abouelleil A."/>
            <person name="Chapman S.B."/>
            <person name="Priest M."/>
            <person name="Young S.K."/>
            <person name="Wortman J."/>
            <person name="Nusbaum C."/>
            <person name="Birren B."/>
        </authorList>
    </citation>
    <scope>NUCLEOTIDE SEQUENCE [LARGE SCALE GENOMIC DNA]</scope>
    <source>
        <strain evidence="6">CBS 173.52</strain>
    </source>
</reference>
<dbReference type="InterPro" id="IPR000719">
    <property type="entry name" value="Prot_kinase_dom"/>
</dbReference>
<dbReference type="PANTHER" id="PTHR24346:SF77">
    <property type="entry name" value="SERINE THREONINE PROTEIN KINASE"/>
    <property type="match status" value="1"/>
</dbReference>
<keyword evidence="1 3" id="KW-0547">Nucleotide-binding</keyword>
<name>A0A0D2HFZ1_CLAB1</name>
<dbReference type="InterPro" id="IPR017441">
    <property type="entry name" value="Protein_kinase_ATP_BS"/>
</dbReference>
<dbReference type="SMART" id="SM00220">
    <property type="entry name" value="S_TKc"/>
    <property type="match status" value="1"/>
</dbReference>
<feature type="region of interest" description="Disordered" evidence="4">
    <location>
        <begin position="525"/>
        <end position="563"/>
    </location>
</feature>
<organism evidence="6">
    <name type="scientific">Cladophialophora bantiana (strain ATCC 10958 / CBS 173.52 / CDC B-1940 / NIH 8579)</name>
    <name type="common">Xylohypha bantiana</name>
    <dbReference type="NCBI Taxonomy" id="1442370"/>
    <lineage>
        <taxon>Eukaryota</taxon>
        <taxon>Fungi</taxon>
        <taxon>Dikarya</taxon>
        <taxon>Ascomycota</taxon>
        <taxon>Pezizomycotina</taxon>
        <taxon>Eurotiomycetes</taxon>
        <taxon>Chaetothyriomycetidae</taxon>
        <taxon>Chaetothyriales</taxon>
        <taxon>Herpotrichiellaceae</taxon>
        <taxon>Cladophialophora</taxon>
    </lineage>
</organism>
<dbReference type="GO" id="GO:0005737">
    <property type="term" value="C:cytoplasm"/>
    <property type="evidence" value="ECO:0007669"/>
    <property type="project" value="TreeGrafter"/>
</dbReference>
<accession>A0A0D2HFZ1</accession>
<dbReference type="FunFam" id="1.10.510.10:FF:000995">
    <property type="entry name" value="BcCMK3, calcium/calmodulin-dependent protein kinase"/>
    <property type="match status" value="1"/>
</dbReference>
<dbReference type="PROSITE" id="PS50011">
    <property type="entry name" value="PROTEIN_KINASE_DOM"/>
    <property type="match status" value="1"/>
</dbReference>
<evidence type="ECO:0000256" key="2">
    <source>
        <dbReference type="ARBA" id="ARBA00022840"/>
    </source>
</evidence>
<evidence type="ECO:0000256" key="3">
    <source>
        <dbReference type="PROSITE-ProRule" id="PRU10141"/>
    </source>
</evidence>
<dbReference type="InterPro" id="IPR008271">
    <property type="entry name" value="Ser/Thr_kinase_AS"/>
</dbReference>
<dbReference type="FunFam" id="3.30.200.20:FF:000447">
    <property type="entry name" value="Calcium/calmodulin dependent protein kinase"/>
    <property type="match status" value="1"/>
</dbReference>
<dbReference type="GO" id="GO:0005524">
    <property type="term" value="F:ATP binding"/>
    <property type="evidence" value="ECO:0007669"/>
    <property type="project" value="UniProtKB-UniRule"/>
</dbReference>
<keyword evidence="2 3" id="KW-0067">ATP-binding</keyword>
<evidence type="ECO:0000313" key="6">
    <source>
        <dbReference type="EMBL" id="KIW92188.1"/>
    </source>
</evidence>
<feature type="compositionally biased region" description="Polar residues" evidence="4">
    <location>
        <begin position="1"/>
        <end position="12"/>
    </location>
</feature>
<dbReference type="GO" id="GO:0004674">
    <property type="term" value="F:protein serine/threonine kinase activity"/>
    <property type="evidence" value="ECO:0007669"/>
    <property type="project" value="TreeGrafter"/>
</dbReference>
<dbReference type="VEuPathDB" id="FungiDB:Z519_07172"/>
<dbReference type="Gene3D" id="1.10.510.10">
    <property type="entry name" value="Transferase(Phosphotransferase) domain 1"/>
    <property type="match status" value="1"/>
</dbReference>
<dbReference type="HOGENOM" id="CLU_000288_165_0_1"/>
<gene>
    <name evidence="6" type="ORF">Z519_07172</name>
</gene>
<dbReference type="PROSITE" id="PS00107">
    <property type="entry name" value="PROTEIN_KINASE_ATP"/>
    <property type="match status" value="1"/>
</dbReference>
<dbReference type="PANTHER" id="PTHR24346">
    <property type="entry name" value="MAP/MICROTUBULE AFFINITY-REGULATING KINASE"/>
    <property type="match status" value="1"/>
</dbReference>
<dbReference type="GeneID" id="27700100"/>
<feature type="compositionally biased region" description="Basic and acidic residues" evidence="4">
    <location>
        <begin position="757"/>
        <end position="767"/>
    </location>
</feature>
<feature type="region of interest" description="Disordered" evidence="4">
    <location>
        <begin position="1"/>
        <end position="34"/>
    </location>
</feature>
<dbReference type="SUPFAM" id="SSF56112">
    <property type="entry name" value="Protein kinase-like (PK-like)"/>
    <property type="match status" value="1"/>
</dbReference>
<dbReference type="OrthoDB" id="68483at2759"/>
<feature type="binding site" evidence="3">
    <location>
        <position position="136"/>
    </location>
    <ligand>
        <name>ATP</name>
        <dbReference type="ChEBI" id="CHEBI:30616"/>
    </ligand>
</feature>
<feature type="region of interest" description="Disordered" evidence="4">
    <location>
        <begin position="466"/>
        <end position="498"/>
    </location>
</feature>
<evidence type="ECO:0000256" key="4">
    <source>
        <dbReference type="SAM" id="MobiDB-lite"/>
    </source>
</evidence>
<proteinExistence type="predicted"/>
<dbReference type="InterPro" id="IPR011009">
    <property type="entry name" value="Kinase-like_dom_sf"/>
</dbReference>